<dbReference type="EMBL" id="JAWZYT010000565">
    <property type="protein sequence ID" value="KAK4321673.1"/>
    <property type="molecule type" value="Genomic_DNA"/>
</dbReference>
<dbReference type="SUPFAM" id="SSF75011">
    <property type="entry name" value="3-carboxy-cis,cis-mucoante lactonizing enzyme"/>
    <property type="match status" value="1"/>
</dbReference>
<reference evidence="1" key="1">
    <citation type="submission" date="2023-11" db="EMBL/GenBank/DDBJ databases">
        <title>Genome assemblies of two species of porcelain crab, Petrolisthes cinctipes and Petrolisthes manimaculis (Anomura: Porcellanidae).</title>
        <authorList>
            <person name="Angst P."/>
        </authorList>
    </citation>
    <scope>NUCLEOTIDE SEQUENCE</scope>
    <source>
        <strain evidence="1">PB745_02</strain>
        <tissue evidence="1">Gill</tissue>
    </source>
</reference>
<comment type="caution">
    <text evidence="1">The sequence shown here is derived from an EMBL/GenBank/DDBJ whole genome shotgun (WGS) entry which is preliminary data.</text>
</comment>
<dbReference type="Proteomes" id="UP001292094">
    <property type="component" value="Unassembled WGS sequence"/>
</dbReference>
<keyword evidence="2" id="KW-1185">Reference proteome</keyword>
<evidence type="ECO:0000313" key="1">
    <source>
        <dbReference type="EMBL" id="KAK4321673.1"/>
    </source>
</evidence>
<proteinExistence type="predicted"/>
<gene>
    <name evidence="1" type="ORF">Pmani_007534</name>
</gene>
<sequence length="239" mass="27431">MTTLDCRETIIGCVFQYWLPRIVYTAGCGIGTIYITIDNDDNICFGKNLLFVPKWTDLDTEVRFSCLEKLHPKREVLLADTDGCIFVYDDQYHEKIKQREELKVPFFPKDMHVIVDPVYQSFLHMAVVGDGKLSILKIDVTGRVPVKYFELAKSEARGAAWSPGDQLAINVLYSDCLLRQWRLDKDTDTWVVWSVHPVAGQGMDICFIRDQMSFVAYATTKSVVAEYFQQPGEPRKAKR</sequence>
<evidence type="ECO:0000313" key="2">
    <source>
        <dbReference type="Proteomes" id="UP001292094"/>
    </source>
</evidence>
<organism evidence="1 2">
    <name type="scientific">Petrolisthes manimaculis</name>
    <dbReference type="NCBI Taxonomy" id="1843537"/>
    <lineage>
        <taxon>Eukaryota</taxon>
        <taxon>Metazoa</taxon>
        <taxon>Ecdysozoa</taxon>
        <taxon>Arthropoda</taxon>
        <taxon>Crustacea</taxon>
        <taxon>Multicrustacea</taxon>
        <taxon>Malacostraca</taxon>
        <taxon>Eumalacostraca</taxon>
        <taxon>Eucarida</taxon>
        <taxon>Decapoda</taxon>
        <taxon>Pleocyemata</taxon>
        <taxon>Anomura</taxon>
        <taxon>Galatheoidea</taxon>
        <taxon>Porcellanidae</taxon>
        <taxon>Petrolisthes</taxon>
    </lineage>
</organism>
<dbReference type="AlphaFoldDB" id="A0AAE1Q8Q6"/>
<name>A0AAE1Q8Q6_9EUCA</name>
<accession>A0AAE1Q8Q6</accession>
<protein>
    <submittedName>
        <fullName evidence="1">Uncharacterized protein</fullName>
    </submittedName>
</protein>